<dbReference type="AlphaFoldDB" id="A0A4W5M4U2"/>
<dbReference type="STRING" id="62062.ENSHHUP00000032723"/>
<dbReference type="GO" id="GO:0004252">
    <property type="term" value="F:serine-type endopeptidase activity"/>
    <property type="evidence" value="ECO:0007669"/>
    <property type="project" value="InterPro"/>
</dbReference>
<dbReference type="GO" id="GO:0006508">
    <property type="term" value="P:proteolysis"/>
    <property type="evidence" value="ECO:0007669"/>
    <property type="project" value="UniProtKB-KW"/>
</dbReference>
<accession>A0A4W5M4U2</accession>
<evidence type="ECO:0000256" key="4">
    <source>
        <dbReference type="ARBA" id="ARBA00022825"/>
    </source>
</evidence>
<name>A0A4W5M4U2_9TELE</name>
<dbReference type="PRINTS" id="PR00722">
    <property type="entry name" value="CHYMOTRYPSIN"/>
</dbReference>
<dbReference type="PROSITE" id="PS00135">
    <property type="entry name" value="TRYPSIN_SER"/>
    <property type="match status" value="1"/>
</dbReference>
<dbReference type="SMART" id="SM00020">
    <property type="entry name" value="Tryp_SPc"/>
    <property type="match status" value="1"/>
</dbReference>
<dbReference type="FunFam" id="2.40.10.10:FF:000010">
    <property type="entry name" value="Kallikrein related peptidase 11"/>
    <property type="match status" value="1"/>
</dbReference>
<dbReference type="InterPro" id="IPR009003">
    <property type="entry name" value="Peptidase_S1_PA"/>
</dbReference>
<organism evidence="8 9">
    <name type="scientific">Hucho hucho</name>
    <name type="common">huchen</name>
    <dbReference type="NCBI Taxonomy" id="62062"/>
    <lineage>
        <taxon>Eukaryota</taxon>
        <taxon>Metazoa</taxon>
        <taxon>Chordata</taxon>
        <taxon>Craniata</taxon>
        <taxon>Vertebrata</taxon>
        <taxon>Euteleostomi</taxon>
        <taxon>Actinopterygii</taxon>
        <taxon>Neopterygii</taxon>
        <taxon>Teleostei</taxon>
        <taxon>Protacanthopterygii</taxon>
        <taxon>Salmoniformes</taxon>
        <taxon>Salmonidae</taxon>
        <taxon>Salmoninae</taxon>
        <taxon>Hucho</taxon>
    </lineage>
</organism>
<keyword evidence="9" id="KW-1185">Reference proteome</keyword>
<dbReference type="Pfam" id="PF00089">
    <property type="entry name" value="Trypsin"/>
    <property type="match status" value="1"/>
</dbReference>
<reference evidence="9" key="1">
    <citation type="submission" date="2018-06" db="EMBL/GenBank/DDBJ databases">
        <title>Genome assembly of Danube salmon.</title>
        <authorList>
            <person name="Macqueen D.J."/>
            <person name="Gundappa M.K."/>
        </authorList>
    </citation>
    <scope>NUCLEOTIDE SEQUENCE [LARGE SCALE GENOMIC DNA]</scope>
</reference>
<reference evidence="8" key="2">
    <citation type="submission" date="2025-05" db="UniProtKB">
        <authorList>
            <consortium name="Ensembl"/>
        </authorList>
    </citation>
    <scope>IDENTIFICATION</scope>
</reference>
<dbReference type="GeneTree" id="ENSGT00910000144271"/>
<dbReference type="InterPro" id="IPR033116">
    <property type="entry name" value="TRYPSIN_SER"/>
</dbReference>
<keyword evidence="4 6" id="KW-0720">Serine protease</keyword>
<dbReference type="InterPro" id="IPR001254">
    <property type="entry name" value="Trypsin_dom"/>
</dbReference>
<evidence type="ECO:0000256" key="1">
    <source>
        <dbReference type="ARBA" id="ARBA00009228"/>
    </source>
</evidence>
<dbReference type="SUPFAM" id="SSF50494">
    <property type="entry name" value="Trypsin-like serine proteases"/>
    <property type="match status" value="1"/>
</dbReference>
<keyword evidence="5" id="KW-1015">Disulfide bond</keyword>
<keyword evidence="3 6" id="KW-0378">Hydrolase</keyword>
<comment type="similarity">
    <text evidence="1">Belongs to the peptidase S1 family. Snake venom subfamily.</text>
</comment>
<dbReference type="PANTHER" id="PTHR24271:SF87">
    <property type="entry name" value="ARGININE ESTERASE-LIKE-RELATED"/>
    <property type="match status" value="1"/>
</dbReference>
<dbReference type="Gene3D" id="2.40.10.10">
    <property type="entry name" value="Trypsin-like serine proteases"/>
    <property type="match status" value="1"/>
</dbReference>
<evidence type="ECO:0000256" key="5">
    <source>
        <dbReference type="ARBA" id="ARBA00023157"/>
    </source>
</evidence>
<dbReference type="Ensembl" id="ENSHHUT00000034198.1">
    <property type="protein sequence ID" value="ENSHHUP00000032859.1"/>
    <property type="gene ID" value="ENSHHUG00000020804.1"/>
</dbReference>
<evidence type="ECO:0000256" key="6">
    <source>
        <dbReference type="RuleBase" id="RU363034"/>
    </source>
</evidence>
<dbReference type="CDD" id="cd00190">
    <property type="entry name" value="Tryp_SPc"/>
    <property type="match status" value="1"/>
</dbReference>
<feature type="domain" description="Peptidase S1" evidence="7">
    <location>
        <begin position="41"/>
        <end position="268"/>
    </location>
</feature>
<evidence type="ECO:0000259" key="7">
    <source>
        <dbReference type="PROSITE" id="PS50240"/>
    </source>
</evidence>
<sequence length="272" mass="29983">MNQVVLDRLTSLPYKTHTMNKLLLTVLLTYLGHSVAFGGQIINGKKAQRNSLQYMASVQNDGKHICGGFLITPDFVLTAAHCNERNLSVVLGTHNIKKGLGKAVRYNVERKCKPNSYENVKSGSDIMLLKLSRKAKLSKSVNKVRLPTKDKVLKPNTKCLAAGWGFPKTKGTIVDDLQVVDVQAIDLKVCQKQWDHVDFKLPPNVICAGGYVTDKGTCQGDSGGPLVCNGEAVGIVSFNMMENCDYPNVPNVYTQISKYLPWIKKVINKQSC</sequence>
<dbReference type="InterPro" id="IPR001314">
    <property type="entry name" value="Peptidase_S1A"/>
</dbReference>
<protein>
    <recommendedName>
        <fullName evidence="7">Peptidase S1 domain-containing protein</fullName>
    </recommendedName>
</protein>
<dbReference type="PANTHER" id="PTHR24271">
    <property type="entry name" value="KALLIKREIN-RELATED"/>
    <property type="match status" value="1"/>
</dbReference>
<keyword evidence="2 6" id="KW-0645">Protease</keyword>
<dbReference type="PROSITE" id="PS00134">
    <property type="entry name" value="TRYPSIN_HIS"/>
    <property type="match status" value="1"/>
</dbReference>
<proteinExistence type="inferred from homology"/>
<dbReference type="InterPro" id="IPR043504">
    <property type="entry name" value="Peptidase_S1_PA_chymotrypsin"/>
</dbReference>
<evidence type="ECO:0000313" key="9">
    <source>
        <dbReference type="Proteomes" id="UP000314982"/>
    </source>
</evidence>
<dbReference type="Ensembl" id="ENSHHUT00000034059.1">
    <property type="protein sequence ID" value="ENSHHUP00000032723.1"/>
    <property type="gene ID" value="ENSHHUG00000020715.1"/>
</dbReference>
<evidence type="ECO:0000313" key="8">
    <source>
        <dbReference type="Ensembl" id="ENSHHUP00000032859.1"/>
    </source>
</evidence>
<evidence type="ECO:0000256" key="2">
    <source>
        <dbReference type="ARBA" id="ARBA00022670"/>
    </source>
</evidence>
<evidence type="ECO:0000256" key="3">
    <source>
        <dbReference type="ARBA" id="ARBA00022801"/>
    </source>
</evidence>
<dbReference type="InterPro" id="IPR018114">
    <property type="entry name" value="TRYPSIN_HIS"/>
</dbReference>
<dbReference type="Proteomes" id="UP000314982">
    <property type="component" value="Unassembled WGS sequence"/>
</dbReference>
<dbReference type="PROSITE" id="PS50240">
    <property type="entry name" value="TRYPSIN_DOM"/>
    <property type="match status" value="1"/>
</dbReference>